<organism evidence="1 2">
    <name type="scientific">Glutamicibacter mishrai</name>
    <dbReference type="NCBI Taxonomy" id="1775880"/>
    <lineage>
        <taxon>Bacteria</taxon>
        <taxon>Bacillati</taxon>
        <taxon>Actinomycetota</taxon>
        <taxon>Actinomycetes</taxon>
        <taxon>Micrococcales</taxon>
        <taxon>Micrococcaceae</taxon>
        <taxon>Glutamicibacter</taxon>
    </lineage>
</organism>
<evidence type="ECO:0000313" key="1">
    <source>
        <dbReference type="EMBL" id="QIV88379.1"/>
    </source>
</evidence>
<name>A0A6H0SPM5_9MICC</name>
<protein>
    <submittedName>
        <fullName evidence="1">Uncharacterized protein</fullName>
    </submittedName>
</protein>
<accession>A0A6H0SPM5</accession>
<gene>
    <name evidence="1" type="ORF">D3791_15455</name>
</gene>
<dbReference type="Proteomes" id="UP000502331">
    <property type="component" value="Chromosome"/>
</dbReference>
<reference evidence="1 2" key="1">
    <citation type="submission" date="2018-09" db="EMBL/GenBank/DDBJ databases">
        <title>Glutamicibacter mishrai S5-52T (LMG 29155T = KCTC 39846T).</title>
        <authorList>
            <person name="Das S.K."/>
        </authorList>
    </citation>
    <scope>NUCLEOTIDE SEQUENCE [LARGE SCALE GENOMIC DNA]</scope>
    <source>
        <strain evidence="1 2">S5-52</strain>
    </source>
</reference>
<evidence type="ECO:0000313" key="2">
    <source>
        <dbReference type="Proteomes" id="UP000502331"/>
    </source>
</evidence>
<dbReference type="EMBL" id="CP032549">
    <property type="protein sequence ID" value="QIV88379.1"/>
    <property type="molecule type" value="Genomic_DNA"/>
</dbReference>
<keyword evidence="2" id="KW-1185">Reference proteome</keyword>
<sequence length="147" mass="16246">MPGRLVRSRTAERVAELLGSREGRRHLGNYGWTQGMPVVMTQPEESLDDVMGLVSVHKRPVLVAMLEKQTEELKFLHISEPSPVLEVVPASAPRSTIKDLFAQAEHSGMAAFRVKYWQYSAVAHAVPHFDANAPGHRYAAQESGSSL</sequence>
<dbReference type="AlphaFoldDB" id="A0A6H0SPM5"/>
<proteinExistence type="predicted"/>